<keyword evidence="1" id="KW-0812">Transmembrane</keyword>
<keyword evidence="1" id="KW-1133">Transmembrane helix</keyword>
<keyword evidence="1" id="KW-0472">Membrane</keyword>
<feature type="transmembrane region" description="Helical" evidence="1">
    <location>
        <begin position="62"/>
        <end position="85"/>
    </location>
</feature>
<protein>
    <submittedName>
        <fullName evidence="2">Uncharacterized protein</fullName>
    </submittedName>
</protein>
<gene>
    <name evidence="2" type="ORF">PMG11_01447</name>
</gene>
<evidence type="ECO:0000256" key="1">
    <source>
        <dbReference type="SAM" id="Phobius"/>
    </source>
</evidence>
<accession>A0A0F7TI28</accession>
<sequence length="138" mass="14976">MPYLGQSTQAPTQIERLDHALEQQLSGKAKQYLILSSVFGVFTVIVATIQSILVFTLPGWSIWLSALINCILIVSTAATAWCAGYSGCLYRILIRCHYGEISSQPIQYLVARSGNNIMVAVTSAPGSAPFHSLPNSRC</sequence>
<evidence type="ECO:0000313" key="2">
    <source>
        <dbReference type="EMBL" id="CEJ55176.1"/>
    </source>
</evidence>
<organism evidence="2 3">
    <name type="scientific">Penicillium brasilianum</name>
    <dbReference type="NCBI Taxonomy" id="104259"/>
    <lineage>
        <taxon>Eukaryota</taxon>
        <taxon>Fungi</taxon>
        <taxon>Dikarya</taxon>
        <taxon>Ascomycota</taxon>
        <taxon>Pezizomycotina</taxon>
        <taxon>Eurotiomycetes</taxon>
        <taxon>Eurotiomycetidae</taxon>
        <taxon>Eurotiales</taxon>
        <taxon>Aspergillaceae</taxon>
        <taxon>Penicillium</taxon>
    </lineage>
</organism>
<keyword evidence="3" id="KW-1185">Reference proteome</keyword>
<dbReference type="EMBL" id="CDHK01000001">
    <property type="protein sequence ID" value="CEJ55176.1"/>
    <property type="molecule type" value="Genomic_DNA"/>
</dbReference>
<feature type="transmembrane region" description="Helical" evidence="1">
    <location>
        <begin position="32"/>
        <end position="56"/>
    </location>
</feature>
<name>A0A0F7TI28_PENBI</name>
<reference evidence="3" key="1">
    <citation type="journal article" date="2015" name="Genome Announc.">
        <title>Draft genome sequence of the fungus Penicillium brasilianum MG11.</title>
        <authorList>
            <person name="Horn F."/>
            <person name="Linde J."/>
            <person name="Mattern D.J."/>
            <person name="Walther G."/>
            <person name="Guthke R."/>
            <person name="Brakhage A.A."/>
            <person name="Valiante V."/>
        </authorList>
    </citation>
    <scope>NUCLEOTIDE SEQUENCE [LARGE SCALE GENOMIC DNA]</scope>
    <source>
        <strain evidence="3">MG11</strain>
    </source>
</reference>
<proteinExistence type="predicted"/>
<dbReference type="AlphaFoldDB" id="A0A0F7TI28"/>
<dbReference type="Proteomes" id="UP000042958">
    <property type="component" value="Unassembled WGS sequence"/>
</dbReference>
<evidence type="ECO:0000313" key="3">
    <source>
        <dbReference type="Proteomes" id="UP000042958"/>
    </source>
</evidence>